<sequence length="671" mass="71199">MSPFTPSSVLGKRTRSLPSPAPPTAVQKSTKSDSKRQRLASLTIIPEDDISNKENVPPPEEPEADTPGMSQRELRARTRAQRDATEESAIDNSDAAMVRRRRAPASRQTRGTSRSISRLAQPPADVYTPPHTPSSSGTSSSSSDDLPALPVFPKPTSARAPVTPSKSRVKFMQASDFETPSRALSTLSISTPPRTPSQTSAHAKARTLLRSSSSTGDDDATVGLTGRSTERAQIMSFLAPFVSSTIDATAPTSMYISGAPGTGKTALVTDVLRELAACNEGMIETTYVNCMGIKEVSGVWERVVESIAAEKSPLKKGKVSAERLLRKVLNNDDVRCVLVLDELDSLPTLAPIFELPASFPNALRIVGISNDLTLSTSSTPQEAKSTPSLATLNFAPYTAPEIQAILTTRLATSSTLIHPPALTLLAKKVSSQSGDIRFAMEVLRRALEIAEKDKSGKGDGVVGMKHVLDALRAKETSASAAGSGVVSVVRGLGLHARLVLVAILVGAHRVKRGLPLLPTHAAGAPSTGSKASSTVMTPSALHTLYTHLLTHSATEGGMFTPVSRNEFTDLLGLLDTMGLVSLEGSGSALLFSPSKRGRRPASEGSVTLAEGAREEDVVKGLTTVDASGAAGIKEEEVRRIWERESSRVDKEAKGRQDKHEESVRAVEKKGF</sequence>
<dbReference type="InParanoid" id="A0A067MUD4"/>
<dbReference type="Proteomes" id="UP000027195">
    <property type="component" value="Unassembled WGS sequence"/>
</dbReference>
<dbReference type="InterPro" id="IPR050311">
    <property type="entry name" value="ORC1/CDC6"/>
</dbReference>
<evidence type="ECO:0000256" key="1">
    <source>
        <dbReference type="ARBA" id="ARBA00006184"/>
    </source>
</evidence>
<feature type="region of interest" description="Disordered" evidence="3">
    <location>
        <begin position="644"/>
        <end position="671"/>
    </location>
</feature>
<evidence type="ECO:0000313" key="6">
    <source>
        <dbReference type="Proteomes" id="UP000027195"/>
    </source>
</evidence>
<protein>
    <recommendedName>
        <fullName evidence="4">AAA+ ATPase domain-containing protein</fullName>
    </recommendedName>
</protein>
<evidence type="ECO:0000256" key="3">
    <source>
        <dbReference type="SAM" id="MobiDB-lite"/>
    </source>
</evidence>
<feature type="compositionally biased region" description="Basic and acidic residues" evidence="3">
    <location>
        <begin position="72"/>
        <end position="85"/>
    </location>
</feature>
<dbReference type="PANTHER" id="PTHR10763:SF26">
    <property type="entry name" value="CELL DIVISION CONTROL PROTEIN 6 HOMOLOG"/>
    <property type="match status" value="1"/>
</dbReference>
<dbReference type="STRING" id="930990.A0A067MUD4"/>
<dbReference type="InterPro" id="IPR003593">
    <property type="entry name" value="AAA+_ATPase"/>
</dbReference>
<reference evidence="6" key="1">
    <citation type="journal article" date="2014" name="Proc. Natl. Acad. Sci. U.S.A.">
        <title>Extensive sampling of basidiomycete genomes demonstrates inadequacy of the white-rot/brown-rot paradigm for wood decay fungi.</title>
        <authorList>
            <person name="Riley R."/>
            <person name="Salamov A.A."/>
            <person name="Brown D.W."/>
            <person name="Nagy L.G."/>
            <person name="Floudas D."/>
            <person name="Held B.W."/>
            <person name="Levasseur A."/>
            <person name="Lombard V."/>
            <person name="Morin E."/>
            <person name="Otillar R."/>
            <person name="Lindquist E.A."/>
            <person name="Sun H."/>
            <person name="LaButti K.M."/>
            <person name="Schmutz J."/>
            <person name="Jabbour D."/>
            <person name="Luo H."/>
            <person name="Baker S.E."/>
            <person name="Pisabarro A.G."/>
            <person name="Walton J.D."/>
            <person name="Blanchette R.A."/>
            <person name="Henrissat B."/>
            <person name="Martin F."/>
            <person name="Cullen D."/>
            <person name="Hibbett D.S."/>
            <person name="Grigoriev I.V."/>
        </authorList>
    </citation>
    <scope>NUCLEOTIDE SEQUENCE [LARGE SCALE GENOMIC DNA]</scope>
    <source>
        <strain evidence="6">FD-172 SS1</strain>
    </source>
</reference>
<dbReference type="AlphaFoldDB" id="A0A067MUD4"/>
<accession>A0A067MUD4</accession>
<feature type="compositionally biased region" description="Polar residues" evidence="3">
    <location>
        <begin position="176"/>
        <end position="201"/>
    </location>
</feature>
<dbReference type="Pfam" id="PF22606">
    <property type="entry name" value="Cdc6-ORC-like_ATPase_lid"/>
    <property type="match status" value="1"/>
</dbReference>
<dbReference type="Gene3D" id="3.40.50.300">
    <property type="entry name" value="P-loop containing nucleotide triphosphate hydrolases"/>
    <property type="match status" value="1"/>
</dbReference>
<dbReference type="HOGENOM" id="CLU_025750_0_0_1"/>
<proteinExistence type="inferred from homology"/>
<evidence type="ECO:0000259" key="4">
    <source>
        <dbReference type="SMART" id="SM00382"/>
    </source>
</evidence>
<dbReference type="EMBL" id="KL198033">
    <property type="protein sequence ID" value="KDQ15196.1"/>
    <property type="molecule type" value="Genomic_DNA"/>
</dbReference>
<dbReference type="GO" id="GO:0003688">
    <property type="term" value="F:DNA replication origin binding"/>
    <property type="evidence" value="ECO:0007669"/>
    <property type="project" value="TreeGrafter"/>
</dbReference>
<comment type="similarity">
    <text evidence="1">Belongs to the CDC6/cdc18 family.</text>
</comment>
<dbReference type="SMART" id="SM00382">
    <property type="entry name" value="AAA"/>
    <property type="match status" value="1"/>
</dbReference>
<keyword evidence="6" id="KW-1185">Reference proteome</keyword>
<evidence type="ECO:0000256" key="2">
    <source>
        <dbReference type="ARBA" id="ARBA00022705"/>
    </source>
</evidence>
<dbReference type="InterPro" id="IPR049945">
    <property type="entry name" value="AAA_22"/>
</dbReference>
<dbReference type="GO" id="GO:0033314">
    <property type="term" value="P:mitotic DNA replication checkpoint signaling"/>
    <property type="evidence" value="ECO:0007669"/>
    <property type="project" value="TreeGrafter"/>
</dbReference>
<evidence type="ECO:0000313" key="5">
    <source>
        <dbReference type="EMBL" id="KDQ15196.1"/>
    </source>
</evidence>
<dbReference type="CDD" id="cd00009">
    <property type="entry name" value="AAA"/>
    <property type="match status" value="1"/>
</dbReference>
<gene>
    <name evidence="5" type="ORF">BOTBODRAFT_54810</name>
</gene>
<feature type="region of interest" description="Disordered" evidence="3">
    <location>
        <begin position="1"/>
        <end position="225"/>
    </location>
</feature>
<feature type="compositionally biased region" description="Low complexity" evidence="3">
    <location>
        <begin position="133"/>
        <end position="143"/>
    </location>
</feature>
<keyword evidence="2" id="KW-0235">DNA replication</keyword>
<name>A0A067MUD4_BOTB1</name>
<dbReference type="GO" id="GO:0016887">
    <property type="term" value="F:ATP hydrolysis activity"/>
    <property type="evidence" value="ECO:0007669"/>
    <property type="project" value="InterPro"/>
</dbReference>
<feature type="domain" description="AAA+ ATPase" evidence="4">
    <location>
        <begin position="250"/>
        <end position="409"/>
    </location>
</feature>
<dbReference type="PANTHER" id="PTHR10763">
    <property type="entry name" value="CELL DIVISION CONTROL PROTEIN 6-RELATED"/>
    <property type="match status" value="1"/>
</dbReference>
<dbReference type="InterPro" id="IPR027417">
    <property type="entry name" value="P-loop_NTPase"/>
</dbReference>
<dbReference type="OrthoDB" id="1926878at2759"/>
<dbReference type="Gene3D" id="1.10.8.60">
    <property type="match status" value="1"/>
</dbReference>
<dbReference type="GO" id="GO:0006270">
    <property type="term" value="P:DNA replication initiation"/>
    <property type="evidence" value="ECO:0007669"/>
    <property type="project" value="TreeGrafter"/>
</dbReference>
<dbReference type="InterPro" id="IPR054425">
    <property type="entry name" value="Cdc6_ORC1-like_ATPase_lid"/>
</dbReference>
<dbReference type="Pfam" id="PF13401">
    <property type="entry name" value="AAA_22"/>
    <property type="match status" value="1"/>
</dbReference>
<organism evidence="5 6">
    <name type="scientific">Botryobasidium botryosum (strain FD-172 SS1)</name>
    <dbReference type="NCBI Taxonomy" id="930990"/>
    <lineage>
        <taxon>Eukaryota</taxon>
        <taxon>Fungi</taxon>
        <taxon>Dikarya</taxon>
        <taxon>Basidiomycota</taxon>
        <taxon>Agaricomycotina</taxon>
        <taxon>Agaricomycetes</taxon>
        <taxon>Cantharellales</taxon>
        <taxon>Botryobasidiaceae</taxon>
        <taxon>Botryobasidium</taxon>
    </lineage>
</organism>
<dbReference type="GO" id="GO:0005634">
    <property type="term" value="C:nucleus"/>
    <property type="evidence" value="ECO:0007669"/>
    <property type="project" value="TreeGrafter"/>
</dbReference>
<dbReference type="SUPFAM" id="SSF52540">
    <property type="entry name" value="P-loop containing nucleoside triphosphate hydrolases"/>
    <property type="match status" value="1"/>
</dbReference>